<keyword evidence="9" id="KW-1185">Reference proteome</keyword>
<feature type="signal peptide" evidence="6">
    <location>
        <begin position="1"/>
        <end position="23"/>
    </location>
</feature>
<keyword evidence="3" id="KW-0812">Transmembrane</keyword>
<keyword evidence="6" id="KW-0732">Signal</keyword>
<keyword evidence="2" id="KW-1003">Cell membrane</keyword>
<dbReference type="InterPro" id="IPR033480">
    <property type="entry name" value="sCache_2"/>
</dbReference>
<reference evidence="8 9" key="1">
    <citation type="submission" date="2020-08" db="EMBL/GenBank/DDBJ databases">
        <title>Novel species isolated from subtropical streams in China.</title>
        <authorList>
            <person name="Lu H."/>
        </authorList>
    </citation>
    <scope>NUCLEOTIDE SEQUENCE [LARGE SCALE GENOMIC DNA]</scope>
    <source>
        <strain evidence="8 9">CY18W</strain>
    </source>
</reference>
<feature type="chain" id="PRO_5045320983" evidence="6">
    <location>
        <begin position="24"/>
        <end position="155"/>
    </location>
</feature>
<dbReference type="Gene3D" id="3.30.450.20">
    <property type="entry name" value="PAS domain"/>
    <property type="match status" value="1"/>
</dbReference>
<dbReference type="InterPro" id="IPR004010">
    <property type="entry name" value="Double_Cache_2"/>
</dbReference>
<organism evidence="8 9">
    <name type="scientific">Undibacterium hunanense</name>
    <dbReference type="NCBI Taxonomy" id="2762292"/>
    <lineage>
        <taxon>Bacteria</taxon>
        <taxon>Pseudomonadati</taxon>
        <taxon>Pseudomonadota</taxon>
        <taxon>Betaproteobacteria</taxon>
        <taxon>Burkholderiales</taxon>
        <taxon>Oxalobacteraceae</taxon>
        <taxon>Undibacterium</taxon>
    </lineage>
</organism>
<evidence type="ECO:0000259" key="7">
    <source>
        <dbReference type="SMART" id="SM01049"/>
    </source>
</evidence>
<dbReference type="Pfam" id="PF08269">
    <property type="entry name" value="dCache_2"/>
    <property type="match status" value="1"/>
</dbReference>
<dbReference type="SMART" id="SM01049">
    <property type="entry name" value="Cache_2"/>
    <property type="match status" value="1"/>
</dbReference>
<evidence type="ECO:0000256" key="3">
    <source>
        <dbReference type="ARBA" id="ARBA00022692"/>
    </source>
</evidence>
<feature type="domain" description="Single Cache" evidence="7">
    <location>
        <begin position="27"/>
        <end position="106"/>
    </location>
</feature>
<keyword evidence="5" id="KW-0472">Membrane</keyword>
<comment type="subcellular location">
    <subcellularLocation>
        <location evidence="1">Cell membrane</location>
        <topology evidence="1">Multi-pass membrane protein</topology>
    </subcellularLocation>
</comment>
<evidence type="ECO:0000256" key="2">
    <source>
        <dbReference type="ARBA" id="ARBA00022475"/>
    </source>
</evidence>
<comment type="caution">
    <text evidence="8">The sequence shown here is derived from an EMBL/GenBank/DDBJ whole genome shotgun (WGS) entry which is preliminary data.</text>
</comment>
<evidence type="ECO:0000256" key="5">
    <source>
        <dbReference type="ARBA" id="ARBA00023136"/>
    </source>
</evidence>
<evidence type="ECO:0000256" key="4">
    <source>
        <dbReference type="ARBA" id="ARBA00022989"/>
    </source>
</evidence>
<gene>
    <name evidence="8" type="ORF">H8L32_26875</name>
</gene>
<dbReference type="Proteomes" id="UP000650424">
    <property type="component" value="Unassembled WGS sequence"/>
</dbReference>
<proteinExistence type="predicted"/>
<name>A0ABR6ZZ71_9BURK</name>
<accession>A0ABR6ZZ71</accession>
<evidence type="ECO:0000313" key="8">
    <source>
        <dbReference type="EMBL" id="MBC3921116.1"/>
    </source>
</evidence>
<dbReference type="EMBL" id="JACOGF010000026">
    <property type="protein sequence ID" value="MBC3921116.1"/>
    <property type="molecule type" value="Genomic_DNA"/>
</dbReference>
<sequence length="155" mass="16984">MRRIVLACLVFAGALLSLSPALAAGDRGSAEEAIALVKKGKDFIKANGNESAYTAFNDPKGQFVDRDLYLFVFDPAGKTLAHGANAKLLGKNLADLKDSDNKYFIREFLELASKKGKGWVDYKWPHPQTKAIEHKSTYIEKLDDGTIIGCGIYKS</sequence>
<evidence type="ECO:0000256" key="6">
    <source>
        <dbReference type="SAM" id="SignalP"/>
    </source>
</evidence>
<protein>
    <submittedName>
        <fullName evidence="8">Cache domain-containing protein</fullName>
    </submittedName>
</protein>
<evidence type="ECO:0000256" key="1">
    <source>
        <dbReference type="ARBA" id="ARBA00004651"/>
    </source>
</evidence>
<keyword evidence="4" id="KW-1133">Transmembrane helix</keyword>
<dbReference type="RefSeq" id="WP_186950951.1">
    <property type="nucleotide sequence ID" value="NZ_JACOGF010000026.1"/>
</dbReference>
<evidence type="ECO:0000313" key="9">
    <source>
        <dbReference type="Proteomes" id="UP000650424"/>
    </source>
</evidence>